<keyword evidence="9" id="KW-0131">Cell cycle</keyword>
<sequence length="233" mass="27327">MNLKKYNVGALKYVRPKFISTLSGNVLFSPSIPNEIIADADTTRFDKSGLRRDHRNVLSKAVPYKTPHTWIHATEKYQRKLYGLYGNNSNVDPKICFDSVIDRAKLDKLDRIAQPYNLQQLREIVNTQEANKLELIKARENGLRIKLNKLEQWKSELTTKIAKREAAAQEAKERKERMVEEVRRHFGFKVDPRDERFKEMLQLKEKEGKRKDKEAKRKAKEDMMVAKLVEKMP</sequence>
<comment type="function">
    <text evidence="13">Acts as a negative regulator of G1 to S cell cycle phase progression by inhibiting cyclin-dependent kinases. Inhibitory effects are additive with GADD45 proteins but also occur in the absence of GADD45 proteins. Acts as a repressor of the orphan nuclear receptor NR4A1 by inhibiting AB domain-mediated transcriptional activity. May be involved in the hormone-mediated regulation of NR4A1 transcriptional activity. May play a role in mitochondrial protein synthesis.</text>
</comment>
<dbReference type="Gene3D" id="6.10.280.120">
    <property type="entry name" value="Growth arrest and DNA-damage-inducible proteins-interacting protein 1"/>
    <property type="match status" value="1"/>
</dbReference>
<dbReference type="InterPro" id="IPR018472">
    <property type="entry name" value="Ribosomal_mL64"/>
</dbReference>
<evidence type="ECO:0000256" key="2">
    <source>
        <dbReference type="ARBA" id="ARBA00004173"/>
    </source>
</evidence>
<evidence type="ECO:0000256" key="11">
    <source>
        <dbReference type="ARBA" id="ARBA00035184"/>
    </source>
</evidence>
<evidence type="ECO:0000256" key="4">
    <source>
        <dbReference type="ARBA" id="ARBA00022980"/>
    </source>
</evidence>
<dbReference type="GeneID" id="115631681"/>
<dbReference type="Proteomes" id="UP000504634">
    <property type="component" value="Unplaced"/>
</dbReference>
<dbReference type="OrthoDB" id="6247992at2759"/>
<evidence type="ECO:0000256" key="13">
    <source>
        <dbReference type="ARBA" id="ARBA00060144"/>
    </source>
</evidence>
<evidence type="ECO:0000256" key="10">
    <source>
        <dbReference type="ARBA" id="ARBA00030700"/>
    </source>
</evidence>
<comment type="subcellular location">
    <subcellularLocation>
        <location evidence="2">Mitochondrion</location>
    </subcellularLocation>
    <subcellularLocation>
        <location evidence="1">Nucleus</location>
    </subcellularLocation>
</comment>
<dbReference type="GO" id="GO:0005739">
    <property type="term" value="C:mitochondrion"/>
    <property type="evidence" value="ECO:0007669"/>
    <property type="project" value="UniProtKB-SubCell"/>
</dbReference>
<gene>
    <name evidence="16" type="primary">LOC115631681</name>
</gene>
<comment type="similarity">
    <text evidence="3">Belongs to the mitochondrion-specific ribosomal protein mL64 family.</text>
</comment>
<evidence type="ECO:0000256" key="5">
    <source>
        <dbReference type="ARBA" id="ARBA00023054"/>
    </source>
</evidence>
<evidence type="ECO:0000256" key="6">
    <source>
        <dbReference type="ARBA" id="ARBA00023128"/>
    </source>
</evidence>
<keyword evidence="5" id="KW-0175">Coiled coil</keyword>
<proteinExistence type="inferred from homology"/>
<dbReference type="GO" id="GO:0005840">
    <property type="term" value="C:ribosome"/>
    <property type="evidence" value="ECO:0007669"/>
    <property type="project" value="UniProtKB-KW"/>
</dbReference>
<dbReference type="CTD" id="40395"/>
<feature type="region of interest" description="Disordered" evidence="14">
    <location>
        <begin position="204"/>
        <end position="233"/>
    </location>
</feature>
<evidence type="ECO:0000256" key="8">
    <source>
        <dbReference type="ARBA" id="ARBA00023274"/>
    </source>
</evidence>
<evidence type="ECO:0000256" key="9">
    <source>
        <dbReference type="ARBA" id="ARBA00023306"/>
    </source>
</evidence>
<dbReference type="RefSeq" id="XP_030384356.1">
    <property type="nucleotide sequence ID" value="XM_030528496.1"/>
</dbReference>
<protein>
    <recommendedName>
        <fullName evidence="11">Large ribosomal subunit protein mL64</fullName>
    </recommendedName>
    <alternativeName>
        <fullName evidence="10">39S ribosomal protein L59, mitochondrial</fullName>
    </alternativeName>
    <alternativeName>
        <fullName evidence="12">Growth arrest and DNA damage-inducible proteins-interacting protein 1</fullName>
    </alternativeName>
</protein>
<evidence type="ECO:0000313" key="16">
    <source>
        <dbReference type="RefSeq" id="XP_030384356.1"/>
    </source>
</evidence>
<keyword evidence="4" id="KW-0689">Ribosomal protein</keyword>
<dbReference type="PANTHER" id="PTHR31761">
    <property type="entry name" value="GROWTH ARREST AND DNA DAMAGE-INDUCIBLE PROTEINS-INTERACTING PROTEIN 1 GADD45GIP1"/>
    <property type="match status" value="1"/>
</dbReference>
<dbReference type="GO" id="GO:0005634">
    <property type="term" value="C:nucleus"/>
    <property type="evidence" value="ECO:0007669"/>
    <property type="project" value="UniProtKB-SubCell"/>
</dbReference>
<dbReference type="GO" id="GO:1990904">
    <property type="term" value="C:ribonucleoprotein complex"/>
    <property type="evidence" value="ECO:0007669"/>
    <property type="project" value="UniProtKB-KW"/>
</dbReference>
<reference evidence="16" key="1">
    <citation type="submission" date="2025-08" db="UniProtKB">
        <authorList>
            <consortium name="RefSeq"/>
        </authorList>
    </citation>
    <scope>IDENTIFICATION</scope>
    <source>
        <strain evidence="16">11010-0011.00</strain>
        <tissue evidence="16">Whole body</tissue>
    </source>
</reference>
<dbReference type="AlphaFoldDB" id="A0A6J2U754"/>
<evidence type="ECO:0000313" key="15">
    <source>
        <dbReference type="Proteomes" id="UP000504634"/>
    </source>
</evidence>
<keyword evidence="7" id="KW-0539">Nucleus</keyword>
<dbReference type="Pfam" id="PF10147">
    <property type="entry name" value="CR6_interact"/>
    <property type="match status" value="1"/>
</dbReference>
<evidence type="ECO:0000256" key="14">
    <source>
        <dbReference type="SAM" id="MobiDB-lite"/>
    </source>
</evidence>
<keyword evidence="6" id="KW-0496">Mitochondrion</keyword>
<evidence type="ECO:0000256" key="12">
    <source>
        <dbReference type="ARBA" id="ARBA00035485"/>
    </source>
</evidence>
<evidence type="ECO:0000256" key="1">
    <source>
        <dbReference type="ARBA" id="ARBA00004123"/>
    </source>
</evidence>
<dbReference type="PANTHER" id="PTHR31761:SF1">
    <property type="entry name" value="LARGE RIBOSOMAL SUBUNIT PROTEIN ML64"/>
    <property type="match status" value="1"/>
</dbReference>
<evidence type="ECO:0000256" key="3">
    <source>
        <dbReference type="ARBA" id="ARBA00005421"/>
    </source>
</evidence>
<keyword evidence="8" id="KW-0687">Ribonucleoprotein</keyword>
<name>A0A6J2U754_DROLE</name>
<organism evidence="15 16">
    <name type="scientific">Drosophila lebanonensis</name>
    <name type="common">Fruit fly</name>
    <name type="synonym">Scaptodrosophila lebanonensis</name>
    <dbReference type="NCBI Taxonomy" id="7225"/>
    <lineage>
        <taxon>Eukaryota</taxon>
        <taxon>Metazoa</taxon>
        <taxon>Ecdysozoa</taxon>
        <taxon>Arthropoda</taxon>
        <taxon>Hexapoda</taxon>
        <taxon>Insecta</taxon>
        <taxon>Pterygota</taxon>
        <taxon>Neoptera</taxon>
        <taxon>Endopterygota</taxon>
        <taxon>Diptera</taxon>
        <taxon>Brachycera</taxon>
        <taxon>Muscomorpha</taxon>
        <taxon>Ephydroidea</taxon>
        <taxon>Drosophilidae</taxon>
        <taxon>Scaptodrosophila</taxon>
    </lineage>
</organism>
<dbReference type="InterPro" id="IPR043035">
    <property type="entry name" value="Ribosomal_mL64_sf"/>
</dbReference>
<keyword evidence="15" id="KW-1185">Reference proteome</keyword>
<accession>A0A6J2U754</accession>
<evidence type="ECO:0000256" key="7">
    <source>
        <dbReference type="ARBA" id="ARBA00023242"/>
    </source>
</evidence>